<feature type="region of interest" description="Disordered" evidence="1">
    <location>
        <begin position="1"/>
        <end position="25"/>
    </location>
</feature>
<reference evidence="3" key="1">
    <citation type="submission" date="2019-10" db="EMBL/GenBank/DDBJ databases">
        <authorList>
            <consortium name="Genoscope - CEA"/>
            <person name="William W."/>
        </authorList>
    </citation>
    <scope>NUCLEOTIDE SEQUENCE [LARGE SCALE GENOMIC DNA]</scope>
    <source>
        <strain evidence="3">BBR_PRJEB10992</strain>
    </source>
</reference>
<dbReference type="InterPro" id="IPR029016">
    <property type="entry name" value="GAF-like_dom_sf"/>
</dbReference>
<dbReference type="Proteomes" id="UP000184550">
    <property type="component" value="Unassembled WGS sequence"/>
</dbReference>
<feature type="domain" description="Phytochrome chromophore attachment site" evidence="2">
    <location>
        <begin position="39"/>
        <end position="175"/>
    </location>
</feature>
<dbReference type="AlphaFoldDB" id="A0A7Z9BVI2"/>
<dbReference type="InterPro" id="IPR016132">
    <property type="entry name" value="Phyto_chromo_attachment"/>
</dbReference>
<keyword evidence="4" id="KW-1185">Reference proteome</keyword>
<dbReference type="SMART" id="SM00065">
    <property type="entry name" value="GAF"/>
    <property type="match status" value="1"/>
</dbReference>
<dbReference type="EMBL" id="CZCU02000155">
    <property type="protein sequence ID" value="VXD23513.1"/>
    <property type="molecule type" value="Genomic_DNA"/>
</dbReference>
<evidence type="ECO:0000256" key="1">
    <source>
        <dbReference type="SAM" id="MobiDB-lite"/>
    </source>
</evidence>
<evidence type="ECO:0000259" key="2">
    <source>
        <dbReference type="PROSITE" id="PS50046"/>
    </source>
</evidence>
<dbReference type="RefSeq" id="WP_083625568.1">
    <property type="nucleotide sequence ID" value="NZ_LR734879.1"/>
</dbReference>
<proteinExistence type="predicted"/>
<dbReference type="InterPro" id="IPR003018">
    <property type="entry name" value="GAF"/>
</dbReference>
<feature type="compositionally biased region" description="Polar residues" evidence="1">
    <location>
        <begin position="1"/>
        <end position="21"/>
    </location>
</feature>
<comment type="caution">
    <text evidence="3">The sequence shown here is derived from an EMBL/GenBank/DDBJ whole genome shotgun (WGS) entry which is preliminary data.</text>
</comment>
<dbReference type="Gene3D" id="3.30.450.40">
    <property type="match status" value="1"/>
</dbReference>
<dbReference type="OrthoDB" id="516850at2"/>
<organism evidence="3 4">
    <name type="scientific">Planktothrix serta PCC 8927</name>
    <dbReference type="NCBI Taxonomy" id="671068"/>
    <lineage>
        <taxon>Bacteria</taxon>
        <taxon>Bacillati</taxon>
        <taxon>Cyanobacteriota</taxon>
        <taxon>Cyanophyceae</taxon>
        <taxon>Oscillatoriophycideae</taxon>
        <taxon>Oscillatoriales</taxon>
        <taxon>Microcoleaceae</taxon>
        <taxon>Planktothrix</taxon>
    </lineage>
</organism>
<protein>
    <recommendedName>
        <fullName evidence="2">Phytochrome chromophore attachment site domain-containing protein</fullName>
    </recommendedName>
</protein>
<dbReference type="Pfam" id="PF01590">
    <property type="entry name" value="GAF"/>
    <property type="match status" value="1"/>
</dbReference>
<evidence type="ECO:0000313" key="3">
    <source>
        <dbReference type="EMBL" id="VXD23513.1"/>
    </source>
</evidence>
<dbReference type="SUPFAM" id="SSF55781">
    <property type="entry name" value="GAF domain-like"/>
    <property type="match status" value="1"/>
</dbReference>
<evidence type="ECO:0000313" key="4">
    <source>
        <dbReference type="Proteomes" id="UP000184550"/>
    </source>
</evidence>
<sequence>MNSSPTPNEFKNINDFENQPSPGDPGLQKFAVRLKTSIRRDTLIQKELDQLRVKLQSDRVILYYFYYQWKGQVTFESLSQETLSLYGSTGADDCFNQEYAQYYQDGRIGAIADIETASIHPCHQNFLRSISVRANLVVPVIVAHELWGLLIVHHCQYPHVWSSAELELMKTTAETLSTAPEILNLKQ</sequence>
<accession>A0A7Z9BVI2</accession>
<dbReference type="PROSITE" id="PS50046">
    <property type="entry name" value="PHYTOCHROME_2"/>
    <property type="match status" value="1"/>
</dbReference>
<gene>
    <name evidence="3" type="ORF">PL8927_780144</name>
</gene>
<name>A0A7Z9BVI2_9CYAN</name>